<dbReference type="HOGENOM" id="CLU_1287458_0_0_7"/>
<evidence type="ECO:0000313" key="2">
    <source>
        <dbReference type="Proteomes" id="UP000006732"/>
    </source>
</evidence>
<evidence type="ECO:0000313" key="1">
    <source>
        <dbReference type="EMBL" id="ABK99886.1"/>
    </source>
</evidence>
<dbReference type="EMBL" id="CP000482">
    <property type="protein sequence ID" value="ABK99886.1"/>
    <property type="molecule type" value="Genomic_DNA"/>
</dbReference>
<dbReference type="KEGG" id="ppd:Ppro_2279"/>
<dbReference type="Proteomes" id="UP000006732">
    <property type="component" value="Chromosome"/>
</dbReference>
<gene>
    <name evidence="1" type="ordered locus">Ppro_2279</name>
</gene>
<dbReference type="AlphaFoldDB" id="A1ARB6"/>
<reference evidence="1 2" key="1">
    <citation type="submission" date="2006-10" db="EMBL/GenBank/DDBJ databases">
        <title>Complete sequence of chromosome of Pelobacter propionicus DSM 2379.</title>
        <authorList>
            <consortium name="US DOE Joint Genome Institute"/>
            <person name="Copeland A."/>
            <person name="Lucas S."/>
            <person name="Lapidus A."/>
            <person name="Barry K."/>
            <person name="Detter J.C."/>
            <person name="Glavina del Rio T."/>
            <person name="Hammon N."/>
            <person name="Israni S."/>
            <person name="Dalin E."/>
            <person name="Tice H."/>
            <person name="Pitluck S."/>
            <person name="Saunders E."/>
            <person name="Brettin T."/>
            <person name="Bruce D."/>
            <person name="Han C."/>
            <person name="Tapia R."/>
            <person name="Schmutz J."/>
            <person name="Larimer F."/>
            <person name="Land M."/>
            <person name="Hauser L."/>
            <person name="Kyrpides N."/>
            <person name="Kim E."/>
            <person name="Lovley D."/>
            <person name="Richardson P."/>
        </authorList>
    </citation>
    <scope>NUCLEOTIDE SEQUENCE [LARGE SCALE GENOMIC DNA]</scope>
    <source>
        <strain evidence="2">DSM 2379 / NBRC 103807 / OttBd1</strain>
    </source>
</reference>
<evidence type="ECO:0008006" key="3">
    <source>
        <dbReference type="Google" id="ProtNLM"/>
    </source>
</evidence>
<dbReference type="STRING" id="338966.Ppro_2279"/>
<organism evidence="1 2">
    <name type="scientific">Pelobacter propionicus (strain DSM 2379 / NBRC 103807 / OttBd1)</name>
    <dbReference type="NCBI Taxonomy" id="338966"/>
    <lineage>
        <taxon>Bacteria</taxon>
        <taxon>Pseudomonadati</taxon>
        <taxon>Thermodesulfobacteriota</taxon>
        <taxon>Desulfuromonadia</taxon>
        <taxon>Desulfuromonadales</taxon>
        <taxon>Desulfuromonadaceae</taxon>
        <taxon>Pelobacter</taxon>
    </lineage>
</organism>
<keyword evidence="2" id="KW-1185">Reference proteome</keyword>
<name>A1ARB6_PELPD</name>
<accession>A1ARB6</accession>
<proteinExistence type="predicted"/>
<sequence>MTCIKGGGVRRQSEKVRLSNHHLHRGNGAVMKVPFRQQASEFDCVPTSLINALVYLFGRKEIPPFVVQRVYRDCLDYESARGTSGRAIQDLGFWLNCYNEKSYVKFTIETKYIFGEQVHLRRNSRIIKCLNANGAALLCVHLSRYEWHCILGIRYERGWLYCYDPYPRTTRFINNDSVQFISTTGHHTPNLKIRMDWLDKEFNQAVTPDDRKYILGDYDDRECLLLNRIRE</sequence>
<protein>
    <recommendedName>
        <fullName evidence="3">Peptidase C39-like domain-containing protein</fullName>
    </recommendedName>
</protein>
<dbReference type="eggNOG" id="ENOG502ZCD4">
    <property type="taxonomic scope" value="Bacteria"/>
</dbReference>